<proteinExistence type="predicted"/>
<dbReference type="OrthoDB" id="4362523at2759"/>
<name>A0A194XPP2_MOLSC</name>
<dbReference type="RefSeq" id="XP_018076481.1">
    <property type="nucleotide sequence ID" value="XM_018207220.1"/>
</dbReference>
<evidence type="ECO:0000259" key="1">
    <source>
        <dbReference type="Pfam" id="PF00144"/>
    </source>
</evidence>
<dbReference type="Gene3D" id="3.40.710.10">
    <property type="entry name" value="DD-peptidase/beta-lactamase superfamily"/>
    <property type="match status" value="1"/>
</dbReference>
<evidence type="ECO:0000313" key="2">
    <source>
        <dbReference type="EMBL" id="KUJ22126.1"/>
    </source>
</evidence>
<accession>A0A194XPP2</accession>
<dbReference type="GeneID" id="28816946"/>
<sequence>MSQLEHGEQPASYSTSASLYQLRLFKLIVIAFLMSRMSTSSSSEHASSKARIEAVIPTIVNILEPFQASSASIGVMHNGKTLYTKGFGICDRDDSRIPDEKTMYHIVSCTKSLP</sequence>
<protein>
    <recommendedName>
        <fullName evidence="1">Beta-lactamase-related domain-containing protein</fullName>
    </recommendedName>
</protein>
<dbReference type="EMBL" id="KQ947407">
    <property type="protein sequence ID" value="KUJ22126.1"/>
    <property type="molecule type" value="Genomic_DNA"/>
</dbReference>
<evidence type="ECO:0000313" key="3">
    <source>
        <dbReference type="Proteomes" id="UP000070700"/>
    </source>
</evidence>
<dbReference type="SUPFAM" id="SSF56601">
    <property type="entry name" value="beta-lactamase/transpeptidase-like"/>
    <property type="match status" value="1"/>
</dbReference>
<reference evidence="2 3" key="1">
    <citation type="submission" date="2015-10" db="EMBL/GenBank/DDBJ databases">
        <title>Full genome of DAOMC 229536 Phialocephala scopiformis, a fungal endophyte of spruce producing the potent anti-insectan compound rugulosin.</title>
        <authorList>
            <consortium name="DOE Joint Genome Institute"/>
            <person name="Walker A.K."/>
            <person name="Frasz S.L."/>
            <person name="Seifert K.A."/>
            <person name="Miller J.D."/>
            <person name="Mondo S.J."/>
            <person name="Labutti K."/>
            <person name="Lipzen A."/>
            <person name="Dockter R."/>
            <person name="Kennedy M."/>
            <person name="Grigoriev I.V."/>
            <person name="Spatafora J.W."/>
        </authorList>
    </citation>
    <scope>NUCLEOTIDE SEQUENCE [LARGE SCALE GENOMIC DNA]</scope>
    <source>
        <strain evidence="2 3">CBS 120377</strain>
    </source>
</reference>
<feature type="domain" description="Beta-lactamase-related" evidence="1">
    <location>
        <begin position="62"/>
        <end position="113"/>
    </location>
</feature>
<dbReference type="InterPro" id="IPR001466">
    <property type="entry name" value="Beta-lactam-related"/>
</dbReference>
<keyword evidence="3" id="KW-1185">Reference proteome</keyword>
<dbReference type="InterPro" id="IPR012338">
    <property type="entry name" value="Beta-lactam/transpept-like"/>
</dbReference>
<dbReference type="AlphaFoldDB" id="A0A194XPP2"/>
<organism evidence="2 3">
    <name type="scientific">Mollisia scopiformis</name>
    <name type="common">Conifer needle endophyte fungus</name>
    <name type="synonym">Phialocephala scopiformis</name>
    <dbReference type="NCBI Taxonomy" id="149040"/>
    <lineage>
        <taxon>Eukaryota</taxon>
        <taxon>Fungi</taxon>
        <taxon>Dikarya</taxon>
        <taxon>Ascomycota</taxon>
        <taxon>Pezizomycotina</taxon>
        <taxon>Leotiomycetes</taxon>
        <taxon>Helotiales</taxon>
        <taxon>Mollisiaceae</taxon>
        <taxon>Mollisia</taxon>
    </lineage>
</organism>
<dbReference type="KEGG" id="psco:LY89DRAFT_394738"/>
<dbReference type="Proteomes" id="UP000070700">
    <property type="component" value="Unassembled WGS sequence"/>
</dbReference>
<dbReference type="InParanoid" id="A0A194XPP2"/>
<dbReference type="Pfam" id="PF00144">
    <property type="entry name" value="Beta-lactamase"/>
    <property type="match status" value="1"/>
</dbReference>
<gene>
    <name evidence="2" type="ORF">LY89DRAFT_394738</name>
</gene>